<reference evidence="1 2" key="1">
    <citation type="journal article" date="2018" name="Nat. Ecol. Evol.">
        <title>Pezizomycetes genomes reveal the molecular basis of ectomycorrhizal truffle lifestyle.</title>
        <authorList>
            <person name="Murat C."/>
            <person name="Payen T."/>
            <person name="Noel B."/>
            <person name="Kuo A."/>
            <person name="Morin E."/>
            <person name="Chen J."/>
            <person name="Kohler A."/>
            <person name="Krizsan K."/>
            <person name="Balestrini R."/>
            <person name="Da Silva C."/>
            <person name="Montanini B."/>
            <person name="Hainaut M."/>
            <person name="Levati E."/>
            <person name="Barry K.W."/>
            <person name="Belfiori B."/>
            <person name="Cichocki N."/>
            <person name="Clum A."/>
            <person name="Dockter R.B."/>
            <person name="Fauchery L."/>
            <person name="Guy J."/>
            <person name="Iotti M."/>
            <person name="Le Tacon F."/>
            <person name="Lindquist E.A."/>
            <person name="Lipzen A."/>
            <person name="Malagnac F."/>
            <person name="Mello A."/>
            <person name="Molinier V."/>
            <person name="Miyauchi S."/>
            <person name="Poulain J."/>
            <person name="Riccioni C."/>
            <person name="Rubini A."/>
            <person name="Sitrit Y."/>
            <person name="Splivallo R."/>
            <person name="Traeger S."/>
            <person name="Wang M."/>
            <person name="Zifcakova L."/>
            <person name="Wipf D."/>
            <person name="Zambonelli A."/>
            <person name="Paolocci F."/>
            <person name="Nowrousian M."/>
            <person name="Ottonello S."/>
            <person name="Baldrian P."/>
            <person name="Spatafora J.W."/>
            <person name="Henrissat B."/>
            <person name="Nagy L.G."/>
            <person name="Aury J.M."/>
            <person name="Wincker P."/>
            <person name="Grigoriev I.V."/>
            <person name="Bonfante P."/>
            <person name="Martin F.M."/>
        </authorList>
    </citation>
    <scope>NUCLEOTIDE SEQUENCE [LARGE SCALE GENOMIC DNA]</scope>
    <source>
        <strain evidence="1 2">CCBAS932</strain>
    </source>
</reference>
<gene>
    <name evidence="1" type="ORF">P167DRAFT_336410</name>
</gene>
<dbReference type="AlphaFoldDB" id="A0A3N4KGV2"/>
<protein>
    <submittedName>
        <fullName evidence="1">Uncharacterized protein</fullName>
    </submittedName>
</protein>
<keyword evidence="2" id="KW-1185">Reference proteome</keyword>
<dbReference type="EMBL" id="ML119160">
    <property type="protein sequence ID" value="RPB08678.1"/>
    <property type="molecule type" value="Genomic_DNA"/>
</dbReference>
<dbReference type="InParanoid" id="A0A3N4KGV2"/>
<proteinExistence type="predicted"/>
<dbReference type="Proteomes" id="UP000277580">
    <property type="component" value="Unassembled WGS sequence"/>
</dbReference>
<organism evidence="1 2">
    <name type="scientific">Morchella conica CCBAS932</name>
    <dbReference type="NCBI Taxonomy" id="1392247"/>
    <lineage>
        <taxon>Eukaryota</taxon>
        <taxon>Fungi</taxon>
        <taxon>Dikarya</taxon>
        <taxon>Ascomycota</taxon>
        <taxon>Pezizomycotina</taxon>
        <taxon>Pezizomycetes</taxon>
        <taxon>Pezizales</taxon>
        <taxon>Morchellaceae</taxon>
        <taxon>Morchella</taxon>
    </lineage>
</organism>
<accession>A0A3N4KGV2</accession>
<sequence length="77" mass="9142">MSKFIEITHLRVGFYFTASRRVQYTLTCDISRVDSRGSCSRPPHIFLLLWFITLIQRSSSKKIISMYLGRVEYLLYM</sequence>
<evidence type="ECO:0000313" key="1">
    <source>
        <dbReference type="EMBL" id="RPB08678.1"/>
    </source>
</evidence>
<evidence type="ECO:0000313" key="2">
    <source>
        <dbReference type="Proteomes" id="UP000277580"/>
    </source>
</evidence>
<name>A0A3N4KGV2_9PEZI</name>